<keyword evidence="2" id="KW-1185">Reference proteome</keyword>
<evidence type="ECO:0000313" key="1">
    <source>
        <dbReference type="EMBL" id="TYP68918.1"/>
    </source>
</evidence>
<gene>
    <name evidence="1" type="ORF">BCM02_11736</name>
</gene>
<dbReference type="Proteomes" id="UP000323257">
    <property type="component" value="Unassembled WGS sequence"/>
</dbReference>
<evidence type="ECO:0000313" key="2">
    <source>
        <dbReference type="Proteomes" id="UP000323257"/>
    </source>
</evidence>
<protein>
    <submittedName>
        <fullName evidence="1">ArpU family phage transcriptional regulator</fullName>
    </submittedName>
</protein>
<organism evidence="1 2">
    <name type="scientific">Paenibacillus methanolicus</name>
    <dbReference type="NCBI Taxonomy" id="582686"/>
    <lineage>
        <taxon>Bacteria</taxon>
        <taxon>Bacillati</taxon>
        <taxon>Bacillota</taxon>
        <taxon>Bacilli</taxon>
        <taxon>Bacillales</taxon>
        <taxon>Paenibacillaceae</taxon>
        <taxon>Paenibacillus</taxon>
    </lineage>
</organism>
<sequence length="160" mass="19107">MQQEMEFSGPLPRLNDLDGGKTQEKIDLVFTKYRYYKSITFEEREASTTASYSDIPRSYTGTTSDQTANIAIYNVDEPEARQNYIDRIEKAVRKLPFRLRNLIEKRYMQEDDETDFNVYTNILEISRTKYTNMRFEAFYRIVILFHELRILNIRELVKEG</sequence>
<name>A0A5S5BRC5_9BACL</name>
<dbReference type="InterPro" id="IPR006524">
    <property type="entry name" value="ArpU-like"/>
</dbReference>
<dbReference type="AlphaFoldDB" id="A0A5S5BRC5"/>
<dbReference type="EMBL" id="VNHS01000017">
    <property type="protein sequence ID" value="TYP68918.1"/>
    <property type="molecule type" value="Genomic_DNA"/>
</dbReference>
<accession>A0A5S5BRC5</accession>
<comment type="caution">
    <text evidence="1">The sequence shown here is derived from an EMBL/GenBank/DDBJ whole genome shotgun (WGS) entry which is preliminary data.</text>
</comment>
<proteinExistence type="predicted"/>
<dbReference type="NCBIfam" id="TIGR01637">
    <property type="entry name" value="phage_arpU"/>
    <property type="match status" value="1"/>
</dbReference>
<dbReference type="RefSeq" id="WP_246183656.1">
    <property type="nucleotide sequence ID" value="NZ_VNHS01000017.1"/>
</dbReference>
<reference evidence="1 2" key="1">
    <citation type="submission" date="2019-07" db="EMBL/GenBank/DDBJ databases">
        <title>Genomic Encyclopedia of Type Strains, Phase III (KMG-III): the genomes of soil and plant-associated and newly described type strains.</title>
        <authorList>
            <person name="Whitman W."/>
        </authorList>
    </citation>
    <scope>NUCLEOTIDE SEQUENCE [LARGE SCALE GENOMIC DNA]</scope>
    <source>
        <strain evidence="1 2">BL24</strain>
    </source>
</reference>